<name>A0AA37WKL4_9GAMM</name>
<organism evidence="3 4">
    <name type="scientific">Marinibactrum halimedae</name>
    <dbReference type="NCBI Taxonomy" id="1444977"/>
    <lineage>
        <taxon>Bacteria</taxon>
        <taxon>Pseudomonadati</taxon>
        <taxon>Pseudomonadota</taxon>
        <taxon>Gammaproteobacteria</taxon>
        <taxon>Cellvibrionales</taxon>
        <taxon>Cellvibrionaceae</taxon>
        <taxon>Marinibactrum</taxon>
    </lineage>
</organism>
<dbReference type="Gene3D" id="1.10.260.40">
    <property type="entry name" value="lambda repressor-like DNA-binding domains"/>
    <property type="match status" value="1"/>
</dbReference>
<evidence type="ECO:0000256" key="1">
    <source>
        <dbReference type="ARBA" id="ARBA00023125"/>
    </source>
</evidence>
<dbReference type="AlphaFoldDB" id="A0AA37WKL4"/>
<keyword evidence="1" id="KW-0238">DNA-binding</keyword>
<keyword evidence="4" id="KW-1185">Reference proteome</keyword>
<dbReference type="PANTHER" id="PTHR46558:SF11">
    <property type="entry name" value="HTH-TYPE TRANSCRIPTIONAL REGULATOR XRE"/>
    <property type="match status" value="1"/>
</dbReference>
<dbReference type="SMART" id="SM00530">
    <property type="entry name" value="HTH_XRE"/>
    <property type="match status" value="1"/>
</dbReference>
<dbReference type="InterPro" id="IPR049639">
    <property type="entry name" value="RstR"/>
</dbReference>
<dbReference type="PROSITE" id="PS50943">
    <property type="entry name" value="HTH_CROC1"/>
    <property type="match status" value="1"/>
</dbReference>
<dbReference type="NCBIfam" id="NF041951">
    <property type="entry name" value="phage_RstR"/>
    <property type="match status" value="1"/>
</dbReference>
<feature type="domain" description="HTH cro/C1-type" evidence="2">
    <location>
        <begin position="20"/>
        <end position="74"/>
    </location>
</feature>
<dbReference type="InterPro" id="IPR010982">
    <property type="entry name" value="Lambda_DNA-bd_dom_sf"/>
</dbReference>
<evidence type="ECO:0000259" key="2">
    <source>
        <dbReference type="PROSITE" id="PS50943"/>
    </source>
</evidence>
<dbReference type="CDD" id="cd00093">
    <property type="entry name" value="HTH_XRE"/>
    <property type="match status" value="1"/>
</dbReference>
<dbReference type="EMBL" id="BSPD01000011">
    <property type="protein sequence ID" value="GLS24604.1"/>
    <property type="molecule type" value="Genomic_DNA"/>
</dbReference>
<dbReference type="PANTHER" id="PTHR46558">
    <property type="entry name" value="TRACRIPTIONAL REGULATORY PROTEIN-RELATED-RELATED"/>
    <property type="match status" value="1"/>
</dbReference>
<sequence>MAVRLDLLMDLDMTEFAKRLKLLREARQLSQSRLAELLGIDPRSYNRWERGGNVPHVDTLIKVADVLQVTLDELVGRKEPEEDLKIRNHELQTLCQQADNLPDEDQRALVLVMDGLIKKAEMAKLMAGKKTR</sequence>
<comment type="caution">
    <text evidence="3">The sequence shown here is derived from an EMBL/GenBank/DDBJ whole genome shotgun (WGS) entry which is preliminary data.</text>
</comment>
<dbReference type="InterPro" id="IPR001387">
    <property type="entry name" value="Cro/C1-type_HTH"/>
</dbReference>
<gene>
    <name evidence="3" type="ORF">GCM10007877_03180</name>
</gene>
<proteinExistence type="predicted"/>
<dbReference type="GO" id="GO:0003677">
    <property type="term" value="F:DNA binding"/>
    <property type="evidence" value="ECO:0007669"/>
    <property type="project" value="UniProtKB-KW"/>
</dbReference>
<dbReference type="Pfam" id="PF01381">
    <property type="entry name" value="HTH_3"/>
    <property type="match status" value="1"/>
</dbReference>
<evidence type="ECO:0000313" key="3">
    <source>
        <dbReference type="EMBL" id="GLS24604.1"/>
    </source>
</evidence>
<dbReference type="SUPFAM" id="SSF47413">
    <property type="entry name" value="lambda repressor-like DNA-binding domains"/>
    <property type="match status" value="1"/>
</dbReference>
<dbReference type="Proteomes" id="UP001156870">
    <property type="component" value="Unassembled WGS sequence"/>
</dbReference>
<accession>A0AA37WKL4</accession>
<protein>
    <recommendedName>
        <fullName evidence="2">HTH cro/C1-type domain-containing protein</fullName>
    </recommendedName>
</protein>
<dbReference type="RefSeq" id="WP_232595742.1">
    <property type="nucleotide sequence ID" value="NZ_BSPD01000011.1"/>
</dbReference>
<evidence type="ECO:0000313" key="4">
    <source>
        <dbReference type="Proteomes" id="UP001156870"/>
    </source>
</evidence>
<reference evidence="3 4" key="1">
    <citation type="journal article" date="2014" name="Int. J. Syst. Evol. Microbiol.">
        <title>Complete genome sequence of Corynebacterium casei LMG S-19264T (=DSM 44701T), isolated from a smear-ripened cheese.</title>
        <authorList>
            <consortium name="US DOE Joint Genome Institute (JGI-PGF)"/>
            <person name="Walter F."/>
            <person name="Albersmeier A."/>
            <person name="Kalinowski J."/>
            <person name="Ruckert C."/>
        </authorList>
    </citation>
    <scope>NUCLEOTIDE SEQUENCE [LARGE SCALE GENOMIC DNA]</scope>
    <source>
        <strain evidence="3 4">NBRC 110095</strain>
    </source>
</reference>